<evidence type="ECO:0000313" key="8">
    <source>
        <dbReference type="RefSeq" id="XP_022292495.1"/>
    </source>
</evidence>
<feature type="domain" description="CUB" evidence="6">
    <location>
        <begin position="610"/>
        <end position="721"/>
    </location>
</feature>
<dbReference type="SMART" id="SM00042">
    <property type="entry name" value="CUB"/>
    <property type="match status" value="6"/>
</dbReference>
<feature type="domain" description="CUB" evidence="6">
    <location>
        <begin position="28"/>
        <end position="134"/>
    </location>
</feature>
<dbReference type="Gene3D" id="2.60.120.290">
    <property type="entry name" value="Spermadhesin, CUB domain"/>
    <property type="match status" value="7"/>
</dbReference>
<dbReference type="Proteomes" id="UP000694844">
    <property type="component" value="Chromosome 1"/>
</dbReference>
<dbReference type="KEGG" id="cvn:111103481"/>
<evidence type="ECO:0000256" key="5">
    <source>
        <dbReference type="SAM" id="Phobius"/>
    </source>
</evidence>
<dbReference type="OrthoDB" id="10009301at2759"/>
<evidence type="ECO:0000256" key="3">
    <source>
        <dbReference type="PROSITE-ProRule" id="PRU00059"/>
    </source>
</evidence>
<dbReference type="InterPro" id="IPR035914">
    <property type="entry name" value="Sperma_CUB_dom_sf"/>
</dbReference>
<keyword evidence="2" id="KW-1015">Disulfide bond</keyword>
<dbReference type="Pfam" id="PF00431">
    <property type="entry name" value="CUB"/>
    <property type="match status" value="6"/>
</dbReference>
<evidence type="ECO:0000256" key="1">
    <source>
        <dbReference type="ARBA" id="ARBA00022737"/>
    </source>
</evidence>
<keyword evidence="5" id="KW-0472">Membrane</keyword>
<feature type="domain" description="CUB" evidence="6">
    <location>
        <begin position="369"/>
        <end position="496"/>
    </location>
</feature>
<dbReference type="SUPFAM" id="SSF49854">
    <property type="entry name" value="Spermadhesin, CUB domain"/>
    <property type="match status" value="7"/>
</dbReference>
<sequence length="1076" mass="120477">MYGKFTSDVPFILIFYFGSLFFTVYGSCGRDFSGDVGAFAITTSQNRNSPDSCIVRLNVTEGKLAIVRFKTLIVNCSTDFIEIRDGRNEDSELIKRFCETSAFSVAASQHFMFIRFINGGHLKDLVVSAEYFVFDPEDGRLNASSGSFASPRYQGPSSLMYANNFRATFTVSVPSDFGIIFTFSEFDLETKYNMKCLDYLEIQQADGESLGRYCGSSIPPDIISKYNTMYFHFVTNTYLTKSGFSFSWQVCGGVIEQAAGTVDLPLFNGYYRNNMDCRYVFRQPEGKRVALTFTKLNLQPQNSDGKCIDYVQIIDTGLGSTTPIAEHCGVITTPFTVTSSSHELTVRFHSDEIGQGYGLTISYIQVDPCGGKYELLEGRFFAPLYGGQYSANEQCDFHIQTFPGSRIMVAFSQFNLEQQWSASCVDYVEIIDPFAFRHQTLADGTPHDHSLEYSHRHFCGTTLPPNTLYSGNELSVKFRSDGSVESGGFIMEWAACGGRITDHYGELKSPELYLSNTLDMTCVYTIEPQDVESFFIQYKSEFSQLTSGQVCENALQIREIDPLNKTLLNLPCSADATGLLQTGTKKLEITFNQALGRPRNLKYSFVYTACGSRVTSPTGKIRSPFWPGYYPIKRSCSYIIDSASGSNVVLDFMNLNLVKTGTCEDYIQIHNGASENSPLLRIVTGNTIPETTISTTSRMFVKFVAQCDVSSEGFQAKWSVCGVTLNEESGEVLSPSYPQNYIRDIACSYTITQYPGKITSLTFVDFEVGSKVNDECVDDYVEIRDGFIRQSTLIGKFCGNLQKFTINSTSNTLNLILVSRGNTNTRYRGFKATYKSAVKDVMSVETTTVGSPNFTVIYAGLTAEQENLLDMDVALITTLSIIIVILIVVIVVLLIRNRRKKVPLIVQEQKVVVSNPTRNDNVLNYRDNTQLLDVYNKVDSSTQPPKEADVRAEIDLTLQQQLREQKRRKSTGSNVTRDVYAQPLKRALQERIQESTEFRSVSPSGVDSYKQTADNYAQMTESFKDDHSDLDNYVKVDQRAKSPVLKFSTSKKGYANDTYDDVESTRAKPSADMMYL</sequence>
<dbReference type="FunFam" id="2.60.120.290:FF:000005">
    <property type="entry name" value="Procollagen C-endopeptidase enhancer 1"/>
    <property type="match status" value="2"/>
</dbReference>
<name>A0A8B8AMS4_CRAVI</name>
<feature type="region of interest" description="Disordered" evidence="4">
    <location>
        <begin position="1054"/>
        <end position="1076"/>
    </location>
</feature>
<keyword evidence="1" id="KW-0677">Repeat</keyword>
<dbReference type="CDD" id="cd00041">
    <property type="entry name" value="CUB"/>
    <property type="match status" value="5"/>
</dbReference>
<feature type="domain" description="CUB" evidence="6">
    <location>
        <begin position="251"/>
        <end position="366"/>
    </location>
</feature>
<proteinExistence type="predicted"/>
<keyword evidence="5" id="KW-0812">Transmembrane</keyword>
<dbReference type="PROSITE" id="PS01180">
    <property type="entry name" value="CUB"/>
    <property type="match status" value="7"/>
</dbReference>
<organism evidence="7 8">
    <name type="scientific">Crassostrea virginica</name>
    <name type="common">Eastern oyster</name>
    <dbReference type="NCBI Taxonomy" id="6565"/>
    <lineage>
        <taxon>Eukaryota</taxon>
        <taxon>Metazoa</taxon>
        <taxon>Spiralia</taxon>
        <taxon>Lophotrochozoa</taxon>
        <taxon>Mollusca</taxon>
        <taxon>Bivalvia</taxon>
        <taxon>Autobranchia</taxon>
        <taxon>Pteriomorphia</taxon>
        <taxon>Ostreida</taxon>
        <taxon>Ostreoidea</taxon>
        <taxon>Ostreidae</taxon>
        <taxon>Crassostrea</taxon>
    </lineage>
</organism>
<dbReference type="RefSeq" id="XP_022292495.1">
    <property type="nucleotide sequence ID" value="XM_022436787.1"/>
</dbReference>
<dbReference type="PANTHER" id="PTHR24251">
    <property type="entry name" value="OVOCHYMASE-RELATED"/>
    <property type="match status" value="1"/>
</dbReference>
<evidence type="ECO:0000259" key="6">
    <source>
        <dbReference type="PROSITE" id="PS01180"/>
    </source>
</evidence>
<feature type="domain" description="CUB" evidence="6">
    <location>
        <begin position="496"/>
        <end position="610"/>
    </location>
</feature>
<protein>
    <submittedName>
        <fullName evidence="8">Cubilin-like</fullName>
    </submittedName>
</protein>
<evidence type="ECO:0000256" key="2">
    <source>
        <dbReference type="ARBA" id="ARBA00023157"/>
    </source>
</evidence>
<evidence type="ECO:0000256" key="4">
    <source>
        <dbReference type="SAM" id="MobiDB-lite"/>
    </source>
</evidence>
<feature type="domain" description="CUB" evidence="6">
    <location>
        <begin position="721"/>
        <end position="837"/>
    </location>
</feature>
<accession>A0A8B8AMS4</accession>
<keyword evidence="7" id="KW-1185">Reference proteome</keyword>
<feature type="transmembrane region" description="Helical" evidence="5">
    <location>
        <begin position="9"/>
        <end position="26"/>
    </location>
</feature>
<keyword evidence="5" id="KW-1133">Transmembrane helix</keyword>
<evidence type="ECO:0000313" key="7">
    <source>
        <dbReference type="Proteomes" id="UP000694844"/>
    </source>
</evidence>
<dbReference type="AlphaFoldDB" id="A0A8B8AMS4"/>
<reference evidence="8" key="2">
    <citation type="submission" date="2025-08" db="UniProtKB">
        <authorList>
            <consortium name="RefSeq"/>
        </authorList>
    </citation>
    <scope>IDENTIFICATION</scope>
    <source>
        <tissue evidence="8">Whole sample</tissue>
    </source>
</reference>
<dbReference type="InterPro" id="IPR000859">
    <property type="entry name" value="CUB_dom"/>
</dbReference>
<comment type="caution">
    <text evidence="3">Lacks conserved residue(s) required for the propagation of feature annotation.</text>
</comment>
<feature type="transmembrane region" description="Helical" evidence="5">
    <location>
        <begin position="873"/>
        <end position="895"/>
    </location>
</feature>
<gene>
    <name evidence="8" type="primary">LOC111103481</name>
</gene>
<dbReference type="GeneID" id="111103481"/>
<reference evidence="7" key="1">
    <citation type="submission" date="2024-06" db="UniProtKB">
        <authorList>
            <consortium name="RefSeq"/>
        </authorList>
    </citation>
    <scope>NUCLEOTIDE SEQUENCE [LARGE SCALE GENOMIC DNA]</scope>
</reference>
<feature type="domain" description="CUB" evidence="6">
    <location>
        <begin position="137"/>
        <end position="251"/>
    </location>
</feature>